<dbReference type="InterPro" id="IPR029068">
    <property type="entry name" value="Glyas_Bleomycin-R_OHBP_Dase"/>
</dbReference>
<dbReference type="Proteomes" id="UP000318521">
    <property type="component" value="Unassembled WGS sequence"/>
</dbReference>
<dbReference type="RefSeq" id="WP_143850414.1">
    <property type="nucleotide sequence ID" value="NZ_VLXZ01000017.1"/>
</dbReference>
<dbReference type="EMBL" id="VLXZ01000017">
    <property type="protein sequence ID" value="TSB44895.1"/>
    <property type="molecule type" value="Genomic_DNA"/>
</dbReference>
<name>A0A553ZU97_9BACI</name>
<dbReference type="InterPro" id="IPR004360">
    <property type="entry name" value="Glyas_Fos-R_dOase_dom"/>
</dbReference>
<evidence type="ECO:0000259" key="1">
    <source>
        <dbReference type="PROSITE" id="PS51819"/>
    </source>
</evidence>
<dbReference type="SUPFAM" id="SSF54593">
    <property type="entry name" value="Glyoxalase/Bleomycin resistance protein/Dihydroxybiphenyl dioxygenase"/>
    <property type="match status" value="1"/>
</dbReference>
<dbReference type="Gene3D" id="3.10.180.10">
    <property type="entry name" value="2,3-Dihydroxybiphenyl 1,2-Dioxygenase, domain 1"/>
    <property type="match status" value="1"/>
</dbReference>
<reference evidence="2 3" key="1">
    <citation type="submission" date="2019-07" db="EMBL/GenBank/DDBJ databases">
        <authorList>
            <person name="Park Y.J."/>
            <person name="Jeong S.E."/>
            <person name="Jung H.S."/>
        </authorList>
    </citation>
    <scope>NUCLEOTIDE SEQUENCE [LARGE SCALE GENOMIC DNA]</scope>
    <source>
        <strain evidence="3">P16(2019)</strain>
    </source>
</reference>
<dbReference type="Pfam" id="PF00903">
    <property type="entry name" value="Glyoxalase"/>
    <property type="match status" value="1"/>
</dbReference>
<protein>
    <submittedName>
        <fullName evidence="2">Metallothiol transferase fosB</fullName>
    </submittedName>
</protein>
<dbReference type="PROSITE" id="PS51819">
    <property type="entry name" value="VOC"/>
    <property type="match status" value="1"/>
</dbReference>
<proteinExistence type="predicted"/>
<keyword evidence="2" id="KW-0808">Transferase</keyword>
<comment type="caution">
    <text evidence="2">The sequence shown here is derived from an EMBL/GenBank/DDBJ whole genome shotgun (WGS) entry which is preliminary data.</text>
</comment>
<dbReference type="AlphaFoldDB" id="A0A553ZU97"/>
<evidence type="ECO:0000313" key="3">
    <source>
        <dbReference type="Proteomes" id="UP000318521"/>
    </source>
</evidence>
<keyword evidence="3" id="KW-1185">Reference proteome</keyword>
<dbReference type="PANTHER" id="PTHR21366">
    <property type="entry name" value="GLYOXALASE FAMILY PROTEIN"/>
    <property type="match status" value="1"/>
</dbReference>
<sequence>MIQGLGHITFSVTNMARSVRFYQAILGASPTVHGEKTAYFEVAGLWIALNLEDGIPRKDIYDSYTHVAFSVRSQDLTRLRLLLESIDADILPGRNRSVEGEGDSIYFRDPDGHLLEFHTGNITQRKEHYKKTNPSLLTNFND</sequence>
<dbReference type="InterPro" id="IPR050383">
    <property type="entry name" value="GlyoxalaseI/FosfomycinResist"/>
</dbReference>
<dbReference type="PANTHER" id="PTHR21366:SF31">
    <property type="entry name" value="METALLOTHIOL TRANSFERASE FOSB"/>
    <property type="match status" value="1"/>
</dbReference>
<dbReference type="GO" id="GO:0016740">
    <property type="term" value="F:transferase activity"/>
    <property type="evidence" value="ECO:0007669"/>
    <property type="project" value="UniProtKB-KW"/>
</dbReference>
<dbReference type="OrthoDB" id="192739at2"/>
<organism evidence="2 3">
    <name type="scientific">Alkalicoccobacillus porphyridii</name>
    <dbReference type="NCBI Taxonomy" id="2597270"/>
    <lineage>
        <taxon>Bacteria</taxon>
        <taxon>Bacillati</taxon>
        <taxon>Bacillota</taxon>
        <taxon>Bacilli</taxon>
        <taxon>Bacillales</taxon>
        <taxon>Bacillaceae</taxon>
        <taxon>Alkalicoccobacillus</taxon>
    </lineage>
</organism>
<gene>
    <name evidence="2" type="ORF">FN960_18780</name>
</gene>
<accession>A0A553ZU97</accession>
<dbReference type="InterPro" id="IPR037523">
    <property type="entry name" value="VOC_core"/>
</dbReference>
<evidence type="ECO:0000313" key="2">
    <source>
        <dbReference type="EMBL" id="TSB44895.1"/>
    </source>
</evidence>
<feature type="domain" description="VOC" evidence="1">
    <location>
        <begin position="4"/>
        <end position="120"/>
    </location>
</feature>